<keyword evidence="1" id="KW-0732">Signal</keyword>
<dbReference type="Proteomes" id="UP001596978">
    <property type="component" value="Unassembled WGS sequence"/>
</dbReference>
<keyword evidence="3" id="KW-1185">Reference proteome</keyword>
<organism evidence="2 3">
    <name type="scientific">Sungkyunkwania multivorans</name>
    <dbReference type="NCBI Taxonomy" id="1173618"/>
    <lineage>
        <taxon>Bacteria</taxon>
        <taxon>Pseudomonadati</taxon>
        <taxon>Bacteroidota</taxon>
        <taxon>Flavobacteriia</taxon>
        <taxon>Flavobacteriales</taxon>
        <taxon>Flavobacteriaceae</taxon>
        <taxon>Sungkyunkwania</taxon>
    </lineage>
</organism>
<evidence type="ECO:0008006" key="4">
    <source>
        <dbReference type="Google" id="ProtNLM"/>
    </source>
</evidence>
<evidence type="ECO:0000313" key="3">
    <source>
        <dbReference type="Proteomes" id="UP001596978"/>
    </source>
</evidence>
<sequence length="1143" mass="130765">MKQLAPIFLFLFSFVGWAQDITSNDRSKNVAVSDTIVIDSVSINPARFELRSNEILIDSIKYEVDFAKSILMLKDSTLLRQDSLTINYLRYPTFLTKKYFALDENLILDSNGNSTNLYSLQQDKRSPFSPFAGLATSGSISRGVTIGNNQNAVLNSQLDLQIAGKLSDKITLRASIKDANIPLQESGYSQRLDEFDQVFIELESQNWKVRAGDVNLENSDSYFMRFTKKVQGIAITANLNHENSRTELYGSGALVRGRYTQSQFQGQEGNQGPYKLLGPNNELFILIISGSERVYVNGILLERGENNDYVIDYNAGELRFNATYPITSDMRITVEYQFTDNNYTRFIAYGGTQHTNENFKIAGYVYSENDAKNQPIQQNLSTEQVQILSDAGDDRTLMQAPSAVEAAFDENRIQYRKEMVGGEEVFVFSNNPNDELFNVRFSLVGPNLGNYIIANDVAVGNIFEYVAPILGVPQGNYEPIIQLAAPTKLQMAVVNGSYMPSEKTNMNFELALSNNDLNLFSTIDDDDNQGLAAKLNVRQRLSDKKWKIDGFADIDFVQREFRNIEGLYSIEFNRDWNLSNAANFLKQNINGTLGDQQLLKTGLHLLHPKKGNAAYTFEYLDFKDNVTGNRHVVTANLALDSLRLRTNTSLLNNETTETTSNFLRSRNRAVLKIKKKWVGAEFNIEDNQQRAIVNDSLTPLSQRFSEYLVFTGVGDSTKVFVEVGYKYRQNDSIQNNRLQRFNTSNTYYLNSRLLNNENSQLSLFASYRDFDYEAENIEDERSLNSRILYNQILFKQLMKFNMAYETNAGSLPRQEFTFVQVEPGQGAYVWIDYNNNGIQELNEFELAQFQDQAEYIRVLLPNQVFVRTFENKFSTNITWSPARWSGDKGFKKIISHFYNQTSYLIDRKVDREGNDFNLNPFSSSGNVLGLTQSVRNAIFFNRGKQHYTTQYTFLSTRAKNQLSTGAQENNLRSHQMRFTHKLNDYWLTNLETETNVNESIAENFPTRNFEIDTYSINPKISYLFNKNARFDVFYEFTDRKNQIGNLESLKQQRVGTSFSYANAQKISIIGEFNYFDNQFEGNAFSPVGYQMLEGLQAGTNFTWSLLAQKQLTKFLDLNLNYQGRKSETSKMIHTGTVQLKAYF</sequence>
<evidence type="ECO:0000256" key="1">
    <source>
        <dbReference type="SAM" id="SignalP"/>
    </source>
</evidence>
<dbReference type="RefSeq" id="WP_386409444.1">
    <property type="nucleotide sequence ID" value="NZ_JBHTJH010000017.1"/>
</dbReference>
<gene>
    <name evidence="2" type="ORF">ACFQ1M_14485</name>
</gene>
<proteinExistence type="predicted"/>
<accession>A0ABW3D2S8</accession>
<dbReference type="EMBL" id="JBHTJH010000017">
    <property type="protein sequence ID" value="MFD0863419.1"/>
    <property type="molecule type" value="Genomic_DNA"/>
</dbReference>
<comment type="caution">
    <text evidence="2">The sequence shown here is derived from an EMBL/GenBank/DDBJ whole genome shotgun (WGS) entry which is preliminary data.</text>
</comment>
<evidence type="ECO:0000313" key="2">
    <source>
        <dbReference type="EMBL" id="MFD0863419.1"/>
    </source>
</evidence>
<protein>
    <recommendedName>
        <fullName evidence="4">DUF2460 domain-containing protein</fullName>
    </recommendedName>
</protein>
<name>A0ABW3D2S8_9FLAO</name>
<feature type="signal peptide" evidence="1">
    <location>
        <begin position="1"/>
        <end position="18"/>
    </location>
</feature>
<reference evidence="3" key="1">
    <citation type="journal article" date="2019" name="Int. J. Syst. Evol. Microbiol.">
        <title>The Global Catalogue of Microorganisms (GCM) 10K type strain sequencing project: providing services to taxonomists for standard genome sequencing and annotation.</title>
        <authorList>
            <consortium name="The Broad Institute Genomics Platform"/>
            <consortium name="The Broad Institute Genome Sequencing Center for Infectious Disease"/>
            <person name="Wu L."/>
            <person name="Ma J."/>
        </authorList>
    </citation>
    <scope>NUCLEOTIDE SEQUENCE [LARGE SCALE GENOMIC DNA]</scope>
    <source>
        <strain evidence="3">CCUG 62952</strain>
    </source>
</reference>
<feature type="chain" id="PRO_5046832997" description="DUF2460 domain-containing protein" evidence="1">
    <location>
        <begin position="19"/>
        <end position="1143"/>
    </location>
</feature>